<evidence type="ECO:0000313" key="1">
    <source>
        <dbReference type="EMBL" id="CUO33971.1"/>
    </source>
</evidence>
<protein>
    <submittedName>
        <fullName evidence="1">Uncharacterized protein</fullName>
    </submittedName>
</protein>
<proteinExistence type="predicted"/>
<dbReference type="InterPro" id="IPR046573">
    <property type="entry name" value="DUF6633"/>
</dbReference>
<dbReference type="Proteomes" id="UP000095606">
    <property type="component" value="Unassembled WGS sequence"/>
</dbReference>
<evidence type="ECO:0000313" key="2">
    <source>
        <dbReference type="Proteomes" id="UP000095606"/>
    </source>
</evidence>
<dbReference type="RefSeq" id="WP_055268540.1">
    <property type="nucleotide sequence ID" value="NZ_CAXKYA010000001.1"/>
</dbReference>
<dbReference type="EMBL" id="CZAE01000001">
    <property type="protein sequence ID" value="CUO33971.1"/>
    <property type="molecule type" value="Genomic_DNA"/>
</dbReference>
<reference evidence="1 2" key="1">
    <citation type="submission" date="2015-09" db="EMBL/GenBank/DDBJ databases">
        <authorList>
            <consortium name="Pathogen Informatics"/>
        </authorList>
    </citation>
    <scope>NUCLEOTIDE SEQUENCE [LARGE SCALE GENOMIC DNA]</scope>
    <source>
        <strain evidence="1 2">2789STDY5834846</strain>
    </source>
</reference>
<dbReference type="Pfam" id="PF20338">
    <property type="entry name" value="DUF6633"/>
    <property type="match status" value="1"/>
</dbReference>
<name>A0A174E8C2_9BACE</name>
<accession>A0A174E8C2</accession>
<gene>
    <name evidence="1" type="ORF">ERS852461_00047</name>
</gene>
<organism evidence="1 2">
    <name type="scientific">Bacteroides faecis</name>
    <dbReference type="NCBI Taxonomy" id="674529"/>
    <lineage>
        <taxon>Bacteria</taxon>
        <taxon>Pseudomonadati</taxon>
        <taxon>Bacteroidota</taxon>
        <taxon>Bacteroidia</taxon>
        <taxon>Bacteroidales</taxon>
        <taxon>Bacteroidaceae</taxon>
        <taxon>Bacteroides</taxon>
    </lineage>
</organism>
<dbReference type="AlphaFoldDB" id="A0A174E8C2"/>
<sequence>MKEFFQRYPNPNDFLRAYPVSLQYRILTAGLTPSLLADKQGIPSLSLLINLYGEPTPTEWLKLQLTSLNSLAETRLQMSETQLYETIALILSTYPQLTAADICLFIARVKIGHYGPFYGCIDPLKIMAFLRQYAAECRKGKSTAPQSPPPVISEAEERKAVTYEMYQEVCRRAAYGDPEAIRELQPPSAK</sequence>